<sequence length="105" mass="11345">MTAGHRKNPPKTLRTIHPSRISRVATSIVDIGEFALLAKKFKAAAKRRKIVVAAHASLMEEIKNNKIHSVTISTTCVDEFLLLQYSEQGRPAHTANGAVAAGAKS</sequence>
<name>A0A4C1T1K6_EUMVA</name>
<proteinExistence type="predicted"/>
<dbReference type="Proteomes" id="UP000299102">
    <property type="component" value="Unassembled WGS sequence"/>
</dbReference>
<evidence type="ECO:0000313" key="1">
    <source>
        <dbReference type="EMBL" id="GBP08302.1"/>
    </source>
</evidence>
<reference evidence="1 2" key="1">
    <citation type="journal article" date="2019" name="Commun. Biol.">
        <title>The bagworm genome reveals a unique fibroin gene that provides high tensile strength.</title>
        <authorList>
            <person name="Kono N."/>
            <person name="Nakamura H."/>
            <person name="Ohtoshi R."/>
            <person name="Tomita M."/>
            <person name="Numata K."/>
            <person name="Arakawa K."/>
        </authorList>
    </citation>
    <scope>NUCLEOTIDE SEQUENCE [LARGE SCALE GENOMIC DNA]</scope>
</reference>
<gene>
    <name evidence="1" type="ORF">EVAR_78781_1</name>
</gene>
<evidence type="ECO:0000313" key="2">
    <source>
        <dbReference type="Proteomes" id="UP000299102"/>
    </source>
</evidence>
<accession>A0A4C1T1K6</accession>
<comment type="caution">
    <text evidence="1">The sequence shown here is derived from an EMBL/GenBank/DDBJ whole genome shotgun (WGS) entry which is preliminary data.</text>
</comment>
<keyword evidence="2" id="KW-1185">Reference proteome</keyword>
<dbReference type="EMBL" id="BGZK01000030">
    <property type="protein sequence ID" value="GBP08302.1"/>
    <property type="molecule type" value="Genomic_DNA"/>
</dbReference>
<protein>
    <submittedName>
        <fullName evidence="1">Uncharacterized protein</fullName>
    </submittedName>
</protein>
<dbReference type="AlphaFoldDB" id="A0A4C1T1K6"/>
<organism evidence="1 2">
    <name type="scientific">Eumeta variegata</name>
    <name type="common">Bagworm moth</name>
    <name type="synonym">Eumeta japonica</name>
    <dbReference type="NCBI Taxonomy" id="151549"/>
    <lineage>
        <taxon>Eukaryota</taxon>
        <taxon>Metazoa</taxon>
        <taxon>Ecdysozoa</taxon>
        <taxon>Arthropoda</taxon>
        <taxon>Hexapoda</taxon>
        <taxon>Insecta</taxon>
        <taxon>Pterygota</taxon>
        <taxon>Neoptera</taxon>
        <taxon>Endopterygota</taxon>
        <taxon>Lepidoptera</taxon>
        <taxon>Glossata</taxon>
        <taxon>Ditrysia</taxon>
        <taxon>Tineoidea</taxon>
        <taxon>Psychidae</taxon>
        <taxon>Oiketicinae</taxon>
        <taxon>Eumeta</taxon>
    </lineage>
</organism>